<protein>
    <submittedName>
        <fullName evidence="2">Uncharacterized protein</fullName>
    </submittedName>
</protein>
<dbReference type="Proteomes" id="UP000318582">
    <property type="component" value="Unassembled WGS sequence"/>
</dbReference>
<evidence type="ECO:0000256" key="1">
    <source>
        <dbReference type="SAM" id="MobiDB-lite"/>
    </source>
</evidence>
<organism evidence="2 3">
    <name type="scientific">Powellomyces hirtus</name>
    <dbReference type="NCBI Taxonomy" id="109895"/>
    <lineage>
        <taxon>Eukaryota</taxon>
        <taxon>Fungi</taxon>
        <taxon>Fungi incertae sedis</taxon>
        <taxon>Chytridiomycota</taxon>
        <taxon>Chytridiomycota incertae sedis</taxon>
        <taxon>Chytridiomycetes</taxon>
        <taxon>Spizellomycetales</taxon>
        <taxon>Powellomycetaceae</taxon>
        <taxon>Powellomyces</taxon>
    </lineage>
</organism>
<name>A0A507E7R8_9FUNG</name>
<dbReference type="GO" id="GO:0015631">
    <property type="term" value="F:tubulin binding"/>
    <property type="evidence" value="ECO:0007669"/>
    <property type="project" value="InterPro"/>
</dbReference>
<dbReference type="InterPro" id="IPR008907">
    <property type="entry name" value="TPP/p25"/>
</dbReference>
<proteinExistence type="predicted"/>
<dbReference type="Gene3D" id="3.10.20.230">
    <property type="entry name" value="Doublecortin domain"/>
    <property type="match status" value="1"/>
</dbReference>
<dbReference type="Pfam" id="PF05517">
    <property type="entry name" value="p25-alpha"/>
    <property type="match status" value="1"/>
</dbReference>
<dbReference type="AlphaFoldDB" id="A0A507E7R8"/>
<dbReference type="SUPFAM" id="SSF89837">
    <property type="entry name" value="Doublecortin (DC)"/>
    <property type="match status" value="1"/>
</dbReference>
<accession>A0A507E7R8</accession>
<dbReference type="GO" id="GO:0035556">
    <property type="term" value="P:intracellular signal transduction"/>
    <property type="evidence" value="ECO:0007669"/>
    <property type="project" value="InterPro"/>
</dbReference>
<comment type="caution">
    <text evidence="2">The sequence shown here is derived from an EMBL/GenBank/DDBJ whole genome shotgun (WGS) entry which is preliminary data.</text>
</comment>
<dbReference type="EMBL" id="QEAQ01000020">
    <property type="protein sequence ID" value="TPX59886.1"/>
    <property type="molecule type" value="Genomic_DNA"/>
</dbReference>
<reference evidence="2 3" key="1">
    <citation type="journal article" date="2019" name="Sci. Rep.">
        <title>Comparative genomics of chytrid fungi reveal insights into the obligate biotrophic and pathogenic lifestyle of Synchytrium endobioticum.</title>
        <authorList>
            <person name="van de Vossenberg B.T.L.H."/>
            <person name="Warris S."/>
            <person name="Nguyen H.D.T."/>
            <person name="van Gent-Pelzer M.P.E."/>
            <person name="Joly D.L."/>
            <person name="van de Geest H.C."/>
            <person name="Bonants P.J.M."/>
            <person name="Smith D.S."/>
            <person name="Levesque C.A."/>
            <person name="van der Lee T.A.J."/>
        </authorList>
    </citation>
    <scope>NUCLEOTIDE SEQUENCE [LARGE SCALE GENOMIC DNA]</scope>
    <source>
        <strain evidence="2 3">CBS 809.83</strain>
    </source>
</reference>
<evidence type="ECO:0000313" key="2">
    <source>
        <dbReference type="EMBL" id="TPX59886.1"/>
    </source>
</evidence>
<gene>
    <name evidence="2" type="ORF">PhCBS80983_g02147</name>
</gene>
<keyword evidence="3" id="KW-1185">Reference proteome</keyword>
<dbReference type="InterPro" id="IPR036572">
    <property type="entry name" value="Doublecortin_dom_sf"/>
</dbReference>
<feature type="compositionally biased region" description="Basic and acidic residues" evidence="1">
    <location>
        <begin position="29"/>
        <end position="47"/>
    </location>
</feature>
<feature type="region of interest" description="Disordered" evidence="1">
    <location>
        <begin position="1"/>
        <end position="70"/>
    </location>
</feature>
<sequence>MSSDNLSPRAADVTARLTDPKSYTGTHKQRFDEDGHGRGMAGRKDLVDYDGSTTSAHREHRPYGSDMDLNARHDHEKPIVRSRSRETDIGVTAKKVKIFEYAERHSQGEDLVLNRSFPNMEKLREHAAGLLPSGIPKVIVDQNLTEVNDIDQMQNGAKYLALTQHDRAHFAEERVPIAFRE</sequence>
<dbReference type="GO" id="GO:0046785">
    <property type="term" value="P:microtubule polymerization"/>
    <property type="evidence" value="ECO:0007669"/>
    <property type="project" value="InterPro"/>
</dbReference>
<evidence type="ECO:0000313" key="3">
    <source>
        <dbReference type="Proteomes" id="UP000318582"/>
    </source>
</evidence>
<dbReference type="OrthoDB" id="548799at2759"/>